<evidence type="ECO:0000256" key="1">
    <source>
        <dbReference type="SAM" id="MobiDB-lite"/>
    </source>
</evidence>
<name>A0ABY9BSG3_VITVI</name>
<keyword evidence="3" id="KW-1185">Reference proteome</keyword>
<dbReference type="EMBL" id="CP126651">
    <property type="protein sequence ID" value="WJZ85639.1"/>
    <property type="molecule type" value="Genomic_DNA"/>
</dbReference>
<proteinExistence type="predicted"/>
<evidence type="ECO:0000313" key="2">
    <source>
        <dbReference type="EMBL" id="WJZ85639.1"/>
    </source>
</evidence>
<feature type="region of interest" description="Disordered" evidence="1">
    <location>
        <begin position="44"/>
        <end position="146"/>
    </location>
</feature>
<dbReference type="Proteomes" id="UP001227230">
    <property type="component" value="Chromosome 4"/>
</dbReference>
<reference evidence="2 3" key="1">
    <citation type="journal article" date="2023" name="Hortic Res">
        <title>The complete reference genome for grapevine (Vitis vinifera L.) genetics and breeding.</title>
        <authorList>
            <person name="Shi X."/>
            <person name="Cao S."/>
            <person name="Wang X."/>
            <person name="Huang S."/>
            <person name="Wang Y."/>
            <person name="Liu Z."/>
            <person name="Liu W."/>
            <person name="Leng X."/>
            <person name="Peng Y."/>
            <person name="Wang N."/>
            <person name="Wang Y."/>
            <person name="Ma Z."/>
            <person name="Xu X."/>
            <person name="Zhang F."/>
            <person name="Xue H."/>
            <person name="Zhong H."/>
            <person name="Wang Y."/>
            <person name="Zhang K."/>
            <person name="Velt A."/>
            <person name="Avia K."/>
            <person name="Holtgrawe D."/>
            <person name="Grimplet J."/>
            <person name="Matus J.T."/>
            <person name="Ware D."/>
            <person name="Wu X."/>
            <person name="Wang H."/>
            <person name="Liu C."/>
            <person name="Fang Y."/>
            <person name="Rustenholz C."/>
            <person name="Cheng Z."/>
            <person name="Xiao H."/>
            <person name="Zhou Y."/>
        </authorList>
    </citation>
    <scope>NUCLEOTIDE SEQUENCE [LARGE SCALE GENOMIC DNA]</scope>
    <source>
        <strain evidence="3">cv. Pinot noir / PN40024</strain>
        <tissue evidence="2">Leaf</tissue>
    </source>
</reference>
<accession>A0ABY9BSG3</accession>
<protein>
    <submittedName>
        <fullName evidence="2">Uncharacterized protein</fullName>
    </submittedName>
</protein>
<sequence length="146" mass="17011">MTNTFNASQSATVANQFQAWQARMERKQEENEHRMQSLLQQVEQLKRENQELRAQMAKEHHSQSHHTFPQPANPDRSCSQTTCLSQRHVESSHQMHKEDFSSSHFPTWPKQPYALTDQSHPDEAASSSRGKRKKRDNNRAPAYQTL</sequence>
<organism evidence="2 3">
    <name type="scientific">Vitis vinifera</name>
    <name type="common">Grape</name>
    <dbReference type="NCBI Taxonomy" id="29760"/>
    <lineage>
        <taxon>Eukaryota</taxon>
        <taxon>Viridiplantae</taxon>
        <taxon>Streptophyta</taxon>
        <taxon>Embryophyta</taxon>
        <taxon>Tracheophyta</taxon>
        <taxon>Spermatophyta</taxon>
        <taxon>Magnoliopsida</taxon>
        <taxon>eudicotyledons</taxon>
        <taxon>Gunneridae</taxon>
        <taxon>Pentapetalae</taxon>
        <taxon>rosids</taxon>
        <taxon>Vitales</taxon>
        <taxon>Vitaceae</taxon>
        <taxon>Viteae</taxon>
        <taxon>Vitis</taxon>
    </lineage>
</organism>
<feature type="compositionally biased region" description="Basic and acidic residues" evidence="1">
    <location>
        <begin position="87"/>
        <end position="101"/>
    </location>
</feature>
<feature type="compositionally biased region" description="Polar residues" evidence="1">
    <location>
        <begin position="76"/>
        <end position="85"/>
    </location>
</feature>
<feature type="compositionally biased region" description="Basic and acidic residues" evidence="1">
    <location>
        <begin position="44"/>
        <end position="62"/>
    </location>
</feature>
<evidence type="ECO:0000313" key="3">
    <source>
        <dbReference type="Proteomes" id="UP001227230"/>
    </source>
</evidence>
<gene>
    <name evidence="2" type="ORF">VitviT2T_005161</name>
</gene>